<reference evidence="4" key="1">
    <citation type="submission" date="2011-02" db="EMBL/GenBank/DDBJ databases">
        <title>The Genome Sequence of Capsaspora owczarzaki ATCC 30864.</title>
        <authorList>
            <person name="Russ C."/>
            <person name="Cuomo C."/>
            <person name="Burger G."/>
            <person name="Gray M.W."/>
            <person name="Holland P.W.H."/>
            <person name="King N."/>
            <person name="Lang F.B.F."/>
            <person name="Roger A.J."/>
            <person name="Ruiz-Trillo I."/>
            <person name="Young S.K."/>
            <person name="Zeng Q."/>
            <person name="Gargeya S."/>
            <person name="Alvarado L."/>
            <person name="Berlin A."/>
            <person name="Chapman S.B."/>
            <person name="Chen Z."/>
            <person name="Freedman E."/>
            <person name="Gellesch M."/>
            <person name="Goldberg J."/>
            <person name="Griggs A."/>
            <person name="Gujja S."/>
            <person name="Heilman E."/>
            <person name="Heiman D."/>
            <person name="Howarth C."/>
            <person name="Mehta T."/>
            <person name="Neiman D."/>
            <person name="Pearson M."/>
            <person name="Roberts A."/>
            <person name="Saif S."/>
            <person name="Shea T."/>
            <person name="Shenoy N."/>
            <person name="Sisk P."/>
            <person name="Stolte C."/>
            <person name="Sykes S."/>
            <person name="White J."/>
            <person name="Yandava C."/>
            <person name="Haas B."/>
            <person name="Nusbaum C."/>
            <person name="Birren B."/>
        </authorList>
    </citation>
    <scope>NUCLEOTIDE SEQUENCE</scope>
    <source>
        <strain evidence="4">ATCC 30864</strain>
    </source>
</reference>
<name>A0A0D2WN51_CAPO3</name>
<keyword evidence="2" id="KW-0472">Membrane</keyword>
<feature type="transmembrane region" description="Helical" evidence="2">
    <location>
        <begin position="54"/>
        <end position="74"/>
    </location>
</feature>
<evidence type="ECO:0000256" key="2">
    <source>
        <dbReference type="SAM" id="Phobius"/>
    </source>
</evidence>
<dbReference type="PhylomeDB" id="A0A0D2WN51"/>
<evidence type="ECO:0008006" key="5">
    <source>
        <dbReference type="Google" id="ProtNLM"/>
    </source>
</evidence>
<evidence type="ECO:0000313" key="3">
    <source>
        <dbReference type="EMBL" id="KJE91753.1"/>
    </source>
</evidence>
<dbReference type="EMBL" id="KE346363">
    <property type="protein sequence ID" value="KJE91753.1"/>
    <property type="molecule type" value="Genomic_DNA"/>
</dbReference>
<feature type="region of interest" description="Disordered" evidence="1">
    <location>
        <begin position="312"/>
        <end position="370"/>
    </location>
</feature>
<evidence type="ECO:0000256" key="1">
    <source>
        <dbReference type="SAM" id="MobiDB-lite"/>
    </source>
</evidence>
<feature type="transmembrane region" description="Helical" evidence="2">
    <location>
        <begin position="226"/>
        <end position="243"/>
    </location>
</feature>
<feature type="compositionally biased region" description="Low complexity" evidence="1">
    <location>
        <begin position="320"/>
        <end position="334"/>
    </location>
</feature>
<protein>
    <recommendedName>
        <fullName evidence="5">G-protein coupled receptors family 3 profile domain-containing protein</fullName>
    </recommendedName>
</protein>
<evidence type="ECO:0000313" key="4">
    <source>
        <dbReference type="Proteomes" id="UP000008743"/>
    </source>
</evidence>
<feature type="transmembrane region" description="Helical" evidence="2">
    <location>
        <begin position="140"/>
        <end position="165"/>
    </location>
</feature>
<proteinExistence type="predicted"/>
<keyword evidence="2" id="KW-0812">Transmembrane</keyword>
<accession>A0A0D2WN51</accession>
<sequence>MTNTTWLKTDVTHYYNPLEVWVVSMGALLLGAQLCMALLLVVKREWKPFKAKQPAVLMVAAVAAIIAFLGEMHGEFLLPQEGTVMGACYFWKQWVYATFGLGLFATAHLYRFYTRWVVLHILNSRLLSTSRKLDRRVIQLAGAVVIFLPVVLLSIIVTTAGDMGIEPIVMANGELKNVCVTKSKVMVYSINAAMGLYLFALAGWWTYTLRNVRVSFNEYSSARSGLVSSLVCLVVYILIIFSLDNSTYYYRSLKLALNIGITTPIFAAIATGAVLDWLTNPERAESAFEAGMAMTMLTHMPSRTKSSFALNPEVETSTAARKSSGASNSDSARSAPPPADVSDYAAEMEEEEGPNFELDLGVVTVTPSSP</sequence>
<feature type="transmembrane region" description="Helical" evidence="2">
    <location>
        <begin position="255"/>
        <end position="278"/>
    </location>
</feature>
<feature type="transmembrane region" description="Helical" evidence="2">
    <location>
        <begin position="185"/>
        <end position="205"/>
    </location>
</feature>
<dbReference type="InParanoid" id="A0A0D2WN51"/>
<dbReference type="Proteomes" id="UP000008743">
    <property type="component" value="Unassembled WGS sequence"/>
</dbReference>
<dbReference type="AlphaFoldDB" id="A0A0D2WN51"/>
<feature type="transmembrane region" description="Helical" evidence="2">
    <location>
        <begin position="20"/>
        <end position="42"/>
    </location>
</feature>
<feature type="transmembrane region" description="Helical" evidence="2">
    <location>
        <begin position="94"/>
        <end position="113"/>
    </location>
</feature>
<organism evidence="3 4">
    <name type="scientific">Capsaspora owczarzaki (strain ATCC 30864)</name>
    <dbReference type="NCBI Taxonomy" id="595528"/>
    <lineage>
        <taxon>Eukaryota</taxon>
        <taxon>Filasterea</taxon>
        <taxon>Capsaspora</taxon>
    </lineage>
</organism>
<keyword evidence="2" id="KW-1133">Transmembrane helix</keyword>
<dbReference type="RefSeq" id="XP_004348657.1">
    <property type="nucleotide sequence ID" value="XM_004348607.2"/>
</dbReference>
<gene>
    <name evidence="3" type="ORF">CAOG_002844</name>
</gene>
<keyword evidence="4" id="KW-1185">Reference proteome</keyword>